<dbReference type="InterPro" id="IPR011047">
    <property type="entry name" value="Quinoprotein_ADH-like_sf"/>
</dbReference>
<dbReference type="SUPFAM" id="SSF50998">
    <property type="entry name" value="Quinoprotein alcohol dehydrogenase-like"/>
    <property type="match status" value="1"/>
</dbReference>
<gene>
    <name evidence="1" type="ORF">BE17_35030</name>
</gene>
<proteinExistence type="predicted"/>
<dbReference type="Gene3D" id="2.130.10.10">
    <property type="entry name" value="YVTN repeat-like/Quinoprotein amine dehydrogenase"/>
    <property type="match status" value="1"/>
</dbReference>
<accession>A0A150SCY0</accession>
<dbReference type="InterPro" id="IPR052918">
    <property type="entry name" value="Motility_Chemotaxis_Reg"/>
</dbReference>
<organism evidence="1 2">
    <name type="scientific">Sorangium cellulosum</name>
    <name type="common">Polyangium cellulosum</name>
    <dbReference type="NCBI Taxonomy" id="56"/>
    <lineage>
        <taxon>Bacteria</taxon>
        <taxon>Pseudomonadati</taxon>
        <taxon>Myxococcota</taxon>
        <taxon>Polyangia</taxon>
        <taxon>Polyangiales</taxon>
        <taxon>Polyangiaceae</taxon>
        <taxon>Sorangium</taxon>
    </lineage>
</organism>
<protein>
    <submittedName>
        <fullName evidence="1">Uncharacterized protein</fullName>
    </submittedName>
</protein>
<dbReference type="PANTHER" id="PTHR35580">
    <property type="entry name" value="CELL SURFACE GLYCOPROTEIN (S-LAYER PROTEIN)-LIKE PROTEIN"/>
    <property type="match status" value="1"/>
</dbReference>
<sequence>MLALGALLGTASCAQVLGLDEFEDCDEDSCSGVVWAKSFESHELVLPESARLDSKGNILLSGVFQGTTDFGGPPLISSHPAFFLAKLKPDGSHEFSRWLPVTTSEGAIESRLSVLPDDSVVWSGSYEGSIDFGSGDTLTAPSPDEDGCFVARLLSGSELIWRRNLFTGTGHLFAVDSSATPDGDVILVGYFGGEVSLGSSTLTTASRDAFIVKLDGKTGDVRWSLQLGDPEATTTRIQATAVAVDPDGNIVVGGRFTGFTEVSFDEISALSPSGTGSFLLKLAPTGKRDWSVVIQGEGDAWVADIDVDARGDLVAAAAFTGAIDIATQGVRGAQQTSGLADSDLLLVKLSSAGTHLWSLKFGDALPQFDINASFPFVSPFGIHVAADAAGDIVLGAGLAGAVDFGGGLLGGRQDRDWTIAKLSAGGEHIWSRRFGDAATGQGIAGIDSDPATNTLVAFGINDGTLDFGNEIKISATGRFSSVVAKVDLRRVGR</sequence>
<evidence type="ECO:0000313" key="1">
    <source>
        <dbReference type="EMBL" id="KYF90256.1"/>
    </source>
</evidence>
<dbReference type="AlphaFoldDB" id="A0A150SCY0"/>
<evidence type="ECO:0000313" key="2">
    <source>
        <dbReference type="Proteomes" id="UP000075635"/>
    </source>
</evidence>
<comment type="caution">
    <text evidence="1">The sequence shown here is derived from an EMBL/GenBank/DDBJ whole genome shotgun (WGS) entry which is preliminary data.</text>
</comment>
<name>A0A150SCY0_SORCE</name>
<dbReference type="PANTHER" id="PTHR35580:SF1">
    <property type="entry name" value="PHYTASE-LIKE DOMAIN-CONTAINING PROTEIN"/>
    <property type="match status" value="1"/>
</dbReference>
<dbReference type="EMBL" id="JEMB01001137">
    <property type="protein sequence ID" value="KYF90256.1"/>
    <property type="molecule type" value="Genomic_DNA"/>
</dbReference>
<dbReference type="InterPro" id="IPR015943">
    <property type="entry name" value="WD40/YVTN_repeat-like_dom_sf"/>
</dbReference>
<reference evidence="1 2" key="1">
    <citation type="submission" date="2014-02" db="EMBL/GenBank/DDBJ databases">
        <title>The small core and large imbalanced accessory genome model reveals a collaborative survival strategy of Sorangium cellulosum strains in nature.</title>
        <authorList>
            <person name="Han K."/>
            <person name="Peng R."/>
            <person name="Blom J."/>
            <person name="Li Y.-Z."/>
        </authorList>
    </citation>
    <scope>NUCLEOTIDE SEQUENCE [LARGE SCALE GENOMIC DNA]</scope>
    <source>
        <strain evidence="1 2">So0011-07</strain>
    </source>
</reference>
<dbReference type="Proteomes" id="UP000075635">
    <property type="component" value="Unassembled WGS sequence"/>
</dbReference>